<dbReference type="Proteomes" id="UP000007058">
    <property type="component" value="Chromosome"/>
</dbReference>
<feature type="compositionally biased region" description="Pro residues" evidence="14">
    <location>
        <begin position="116"/>
        <end position="133"/>
    </location>
</feature>
<keyword evidence="4 13" id="KW-0347">Helicase</keyword>
<dbReference type="EMBL" id="AP007255">
    <property type="protein sequence ID" value="BAE49529.1"/>
    <property type="molecule type" value="Genomic_DNA"/>
</dbReference>
<dbReference type="GO" id="GO:0000725">
    <property type="term" value="P:recombinational repair"/>
    <property type="evidence" value="ECO:0007669"/>
    <property type="project" value="TreeGrafter"/>
</dbReference>
<keyword evidence="3 13" id="KW-0378">Hydrolase</keyword>
<evidence type="ECO:0000256" key="7">
    <source>
        <dbReference type="ARBA" id="ARBA00023235"/>
    </source>
</evidence>
<dbReference type="FunFam" id="1.10.486.10:FF:000003">
    <property type="entry name" value="ATP-dependent DNA helicase"/>
    <property type="match status" value="1"/>
</dbReference>
<name>Q2W9E6_PARM1</name>
<feature type="domain" description="UvrD-like helicase C-terminal" evidence="16">
    <location>
        <begin position="415"/>
        <end position="686"/>
    </location>
</feature>
<dbReference type="GO" id="GO:0016887">
    <property type="term" value="F:ATP hydrolysis activity"/>
    <property type="evidence" value="ECO:0007669"/>
    <property type="project" value="RHEA"/>
</dbReference>
<dbReference type="Pfam" id="PF21196">
    <property type="entry name" value="PcrA_UvrD_tudor"/>
    <property type="match status" value="1"/>
</dbReference>
<dbReference type="PANTHER" id="PTHR11070">
    <property type="entry name" value="UVRD / RECB / PCRA DNA HELICASE FAMILY MEMBER"/>
    <property type="match status" value="1"/>
</dbReference>
<protein>
    <recommendedName>
        <fullName evidence="10">DNA 3'-5' helicase</fullName>
        <ecNumber evidence="10">5.6.2.4</ecNumber>
    </recommendedName>
    <alternativeName>
        <fullName evidence="11">DNA 3'-5' helicase II</fullName>
    </alternativeName>
</protein>
<dbReference type="Pfam" id="PF00580">
    <property type="entry name" value="UvrD-helicase"/>
    <property type="match status" value="1"/>
</dbReference>
<dbReference type="GO" id="GO:0005829">
    <property type="term" value="C:cytosol"/>
    <property type="evidence" value="ECO:0007669"/>
    <property type="project" value="TreeGrafter"/>
</dbReference>
<feature type="region of interest" description="Disordered" evidence="14">
    <location>
        <begin position="85"/>
        <end position="138"/>
    </location>
</feature>
<evidence type="ECO:0000259" key="15">
    <source>
        <dbReference type="PROSITE" id="PS51198"/>
    </source>
</evidence>
<dbReference type="InterPro" id="IPR027417">
    <property type="entry name" value="P-loop_NTPase"/>
</dbReference>
<dbReference type="EC" id="5.6.2.4" evidence="10"/>
<dbReference type="AlphaFoldDB" id="Q2W9E6"/>
<evidence type="ECO:0000256" key="3">
    <source>
        <dbReference type="ARBA" id="ARBA00022801"/>
    </source>
</evidence>
<evidence type="ECO:0000259" key="16">
    <source>
        <dbReference type="PROSITE" id="PS51217"/>
    </source>
</evidence>
<sequence length="864" mass="95744">MAVRARVAAMRRRLRMADLPAYGWNALLCQGVWASRGFASMNRLTERHCRNSWDWDSCSPLCLSACLRHAWPRPRWPLERSVSDSAQVAPPLHGGTGSANIRSMSDPFALDDEAPASPPPSRASGPRPVPPDAPWLQGLNPEQFQAVTTTDGPVLVLSGAGTGKTKVLTSRLAHILASNLAQPWQCLAVTFTNRAAREMKERVGQLVGPVSDGIWLGTFHSLCLRILRSHAEAVGLGGDFTVLDSDDQMRVLKQVMAEAHVDPKGTPPQGLMATIQRWKDRAVTPDKAAADGGAEGQAKTLYRAYQDRLRSLNACDFGDLLLHVLTVFLSDAEALARWQGRFRYLLVDEYQDTNVAQYLWLRLLAQTHRNICCVGDDDQSIYSWRGAEVGNILRFEKDFPGAKVVRLESNYRSTPHILAAASTLIANNEGRLGKTLRPGIIHEPEAIEKIRTKAVWDGEAEARMVAEEIETLQRRGEKLSSMAILVRAGFQTREFEERLITTGIPYRVIGGPRFYERLEIRDAMAYLRLVVSAADGLAFERVVNTPKRGLGEAAVQTIHMVARAEQVPLLEAARRLVDTDELKPKARQALARFIEDVDRWRSLLESMPHPELAATILDESGYVDMWKADKSADAPGRVENLKELVAALEEYDSLASFLEHVALVMENDSRADLDSVVIMTLHGAKGLEFDSVFLPGWEEEVFPHSRALAESGTKGLEEERRLAYVGLTRARKRVLVSFAANRRIYNQWKSQLPSRFVEELPESHVERSGERGLHGGGLAESKAAWNDPAWSRARFGQPRRETAAAPSWGQAKPRESAGGFKPGARVFHDKFGNGTVLSLDGNKLEIAFDKAGIKKVLDSFVSAV</sequence>
<dbReference type="PROSITE" id="PS51217">
    <property type="entry name" value="UVRD_HELICASE_CTER"/>
    <property type="match status" value="1"/>
</dbReference>
<feature type="binding site" evidence="13">
    <location>
        <begin position="158"/>
        <end position="165"/>
    </location>
    <ligand>
        <name>ATP</name>
        <dbReference type="ChEBI" id="CHEBI:30616"/>
    </ligand>
</feature>
<comment type="catalytic activity">
    <reaction evidence="12">
        <text>ATP + H2O = ADP + phosphate + H(+)</text>
        <dbReference type="Rhea" id="RHEA:13065"/>
        <dbReference type="ChEBI" id="CHEBI:15377"/>
        <dbReference type="ChEBI" id="CHEBI:15378"/>
        <dbReference type="ChEBI" id="CHEBI:30616"/>
        <dbReference type="ChEBI" id="CHEBI:43474"/>
        <dbReference type="ChEBI" id="CHEBI:456216"/>
        <dbReference type="EC" id="5.6.2.4"/>
    </reaction>
</comment>
<dbReference type="InterPro" id="IPR000212">
    <property type="entry name" value="DNA_helicase_UvrD/REP"/>
</dbReference>
<accession>Q2W9E6</accession>
<keyword evidence="6" id="KW-0238">DNA-binding</keyword>
<evidence type="ECO:0000256" key="14">
    <source>
        <dbReference type="SAM" id="MobiDB-lite"/>
    </source>
</evidence>
<dbReference type="Gene3D" id="3.40.50.300">
    <property type="entry name" value="P-loop containing nucleotide triphosphate hydrolases"/>
    <property type="match status" value="2"/>
</dbReference>
<evidence type="ECO:0000256" key="4">
    <source>
        <dbReference type="ARBA" id="ARBA00022806"/>
    </source>
</evidence>
<dbReference type="HOGENOM" id="CLU_004585_5_2_5"/>
<reference evidence="17 18" key="1">
    <citation type="journal article" date="2005" name="DNA Res.">
        <title>Complete genome sequence of the facultative anaerobic magnetotactic bacterium Magnetospirillum sp. strain AMB-1.</title>
        <authorList>
            <person name="Matsunaga T."/>
            <person name="Okamura Y."/>
            <person name="Fukuda Y."/>
            <person name="Wahyudi A.T."/>
            <person name="Murase Y."/>
            <person name="Takeyama H."/>
        </authorList>
    </citation>
    <scope>NUCLEOTIDE SEQUENCE [LARGE SCALE GENOMIC DNA]</scope>
    <source>
        <strain evidence="18">ATCC 700264 / AMB-1</strain>
    </source>
</reference>
<evidence type="ECO:0000256" key="9">
    <source>
        <dbReference type="ARBA" id="ARBA00034617"/>
    </source>
</evidence>
<evidence type="ECO:0000256" key="5">
    <source>
        <dbReference type="ARBA" id="ARBA00022840"/>
    </source>
</evidence>
<dbReference type="GO" id="GO:0033202">
    <property type="term" value="C:DNA helicase complex"/>
    <property type="evidence" value="ECO:0007669"/>
    <property type="project" value="TreeGrafter"/>
</dbReference>
<keyword evidence="2 13" id="KW-0547">Nucleotide-binding</keyword>
<proteinExistence type="inferred from homology"/>
<keyword evidence="18" id="KW-1185">Reference proteome</keyword>
<evidence type="ECO:0000313" key="17">
    <source>
        <dbReference type="EMBL" id="BAE49529.1"/>
    </source>
</evidence>
<comment type="similarity">
    <text evidence="1">Belongs to the helicase family. UvrD subfamily.</text>
</comment>
<dbReference type="SUPFAM" id="SSF52540">
    <property type="entry name" value="P-loop containing nucleoside triphosphate hydrolases"/>
    <property type="match status" value="1"/>
</dbReference>
<comment type="function">
    <text evidence="8">Has both ATPase and helicase activities. Unwinds DNA duplexes with 3' to 5' polarity with respect to the bound strand and initiates unwinding most effectively when a single-stranded region is present. Involved in the post-incision events of nucleotide excision repair and methyl-directed mismatch repair.</text>
</comment>
<evidence type="ECO:0000256" key="2">
    <source>
        <dbReference type="ARBA" id="ARBA00022741"/>
    </source>
</evidence>
<keyword evidence="5 13" id="KW-0067">ATP-binding</keyword>
<evidence type="ECO:0000256" key="10">
    <source>
        <dbReference type="ARBA" id="ARBA00034808"/>
    </source>
</evidence>
<dbReference type="Pfam" id="PF13361">
    <property type="entry name" value="UvrD_C"/>
    <property type="match status" value="1"/>
</dbReference>
<dbReference type="PROSITE" id="PS51198">
    <property type="entry name" value="UVRD_HELICASE_ATP_BIND"/>
    <property type="match status" value="1"/>
</dbReference>
<dbReference type="FunFam" id="3.40.50.300:FF:001890">
    <property type="entry name" value="DNA helicase"/>
    <property type="match status" value="1"/>
</dbReference>
<dbReference type="CDD" id="cd18807">
    <property type="entry name" value="SF1_C_UvrD"/>
    <property type="match status" value="1"/>
</dbReference>
<evidence type="ECO:0000256" key="13">
    <source>
        <dbReference type="PROSITE-ProRule" id="PRU00560"/>
    </source>
</evidence>
<feature type="region of interest" description="Disordered" evidence="14">
    <location>
        <begin position="795"/>
        <end position="819"/>
    </location>
</feature>
<dbReference type="InterPro" id="IPR013986">
    <property type="entry name" value="DExx_box_DNA_helicase_dom_sf"/>
</dbReference>
<evidence type="ECO:0000256" key="1">
    <source>
        <dbReference type="ARBA" id="ARBA00009922"/>
    </source>
</evidence>
<evidence type="ECO:0000313" key="18">
    <source>
        <dbReference type="Proteomes" id="UP000007058"/>
    </source>
</evidence>
<comment type="catalytic activity">
    <reaction evidence="9">
        <text>Couples ATP hydrolysis with the unwinding of duplex DNA by translocating in the 3'-5' direction.</text>
        <dbReference type="EC" id="5.6.2.4"/>
    </reaction>
</comment>
<evidence type="ECO:0000256" key="12">
    <source>
        <dbReference type="ARBA" id="ARBA00048988"/>
    </source>
</evidence>
<feature type="domain" description="UvrD-like helicase ATP-binding" evidence="15">
    <location>
        <begin position="137"/>
        <end position="414"/>
    </location>
</feature>
<dbReference type="Gene3D" id="1.10.486.10">
    <property type="entry name" value="PCRA, domain 4"/>
    <property type="match status" value="1"/>
</dbReference>
<dbReference type="CDD" id="cd17932">
    <property type="entry name" value="DEXQc_UvrD"/>
    <property type="match status" value="1"/>
</dbReference>
<dbReference type="KEGG" id="mag:amb0725"/>
<organism evidence="17 18">
    <name type="scientific">Paramagnetospirillum magneticum (strain ATCC 700264 / AMB-1)</name>
    <name type="common">Magnetospirillum magneticum</name>
    <dbReference type="NCBI Taxonomy" id="342108"/>
    <lineage>
        <taxon>Bacteria</taxon>
        <taxon>Pseudomonadati</taxon>
        <taxon>Pseudomonadota</taxon>
        <taxon>Alphaproteobacteria</taxon>
        <taxon>Rhodospirillales</taxon>
        <taxon>Magnetospirillaceae</taxon>
        <taxon>Paramagnetospirillum</taxon>
    </lineage>
</organism>
<evidence type="ECO:0000256" key="11">
    <source>
        <dbReference type="ARBA" id="ARBA00034923"/>
    </source>
</evidence>
<dbReference type="GO" id="GO:0005524">
    <property type="term" value="F:ATP binding"/>
    <property type="evidence" value="ECO:0007669"/>
    <property type="project" value="UniProtKB-UniRule"/>
</dbReference>
<dbReference type="InterPro" id="IPR014016">
    <property type="entry name" value="UvrD-like_ATP-bd"/>
</dbReference>
<evidence type="ECO:0000256" key="8">
    <source>
        <dbReference type="ARBA" id="ARBA00025289"/>
    </source>
</evidence>
<dbReference type="PANTHER" id="PTHR11070:SF2">
    <property type="entry name" value="ATP-DEPENDENT DNA HELICASE SRS2"/>
    <property type="match status" value="1"/>
</dbReference>
<dbReference type="GO" id="GO:0003677">
    <property type="term" value="F:DNA binding"/>
    <property type="evidence" value="ECO:0007669"/>
    <property type="project" value="UniProtKB-KW"/>
</dbReference>
<keyword evidence="7" id="KW-0413">Isomerase</keyword>
<gene>
    <name evidence="17" type="ordered locus">amb0725</name>
</gene>
<evidence type="ECO:0000256" key="6">
    <source>
        <dbReference type="ARBA" id="ARBA00023125"/>
    </source>
</evidence>
<dbReference type="Gene3D" id="1.10.10.160">
    <property type="match status" value="1"/>
</dbReference>
<dbReference type="STRING" id="342108.amb0725"/>
<dbReference type="InterPro" id="IPR014017">
    <property type="entry name" value="DNA_helicase_UvrD-like_C"/>
</dbReference>
<dbReference type="GO" id="GO:0043138">
    <property type="term" value="F:3'-5' DNA helicase activity"/>
    <property type="evidence" value="ECO:0007669"/>
    <property type="project" value="UniProtKB-EC"/>
</dbReference>